<evidence type="ECO:0000313" key="2">
    <source>
        <dbReference type="EMBL" id="CAG8625126.1"/>
    </source>
</evidence>
<comment type="caution">
    <text evidence="2">The sequence shown here is derived from an EMBL/GenBank/DDBJ whole genome shotgun (WGS) entry which is preliminary data.</text>
</comment>
<keyword evidence="3" id="KW-1185">Reference proteome</keyword>
<dbReference type="Proteomes" id="UP000789405">
    <property type="component" value="Unassembled WGS sequence"/>
</dbReference>
<protein>
    <submittedName>
        <fullName evidence="2">15205_t:CDS:1</fullName>
    </submittedName>
</protein>
<evidence type="ECO:0000313" key="3">
    <source>
        <dbReference type="Proteomes" id="UP000789405"/>
    </source>
</evidence>
<dbReference type="EMBL" id="CAJVPY010004670">
    <property type="protein sequence ID" value="CAG8625126.1"/>
    <property type="molecule type" value="Genomic_DNA"/>
</dbReference>
<accession>A0A9N9D718</accession>
<sequence>MIPGIINWIIYKRHNRYITPLPTRHPRPSRSNVLNQDEEHLISKMHTD</sequence>
<organism evidence="2 3">
    <name type="scientific">Dentiscutata erythropus</name>
    <dbReference type="NCBI Taxonomy" id="1348616"/>
    <lineage>
        <taxon>Eukaryota</taxon>
        <taxon>Fungi</taxon>
        <taxon>Fungi incertae sedis</taxon>
        <taxon>Mucoromycota</taxon>
        <taxon>Glomeromycotina</taxon>
        <taxon>Glomeromycetes</taxon>
        <taxon>Diversisporales</taxon>
        <taxon>Gigasporaceae</taxon>
        <taxon>Dentiscutata</taxon>
    </lineage>
</organism>
<feature type="region of interest" description="Disordered" evidence="1">
    <location>
        <begin position="21"/>
        <end position="48"/>
    </location>
</feature>
<name>A0A9N9D718_9GLOM</name>
<feature type="compositionally biased region" description="Basic and acidic residues" evidence="1">
    <location>
        <begin position="37"/>
        <end position="48"/>
    </location>
</feature>
<reference evidence="2" key="1">
    <citation type="submission" date="2021-06" db="EMBL/GenBank/DDBJ databases">
        <authorList>
            <person name="Kallberg Y."/>
            <person name="Tangrot J."/>
            <person name="Rosling A."/>
        </authorList>
    </citation>
    <scope>NUCLEOTIDE SEQUENCE</scope>
    <source>
        <strain evidence="2">MA453B</strain>
    </source>
</reference>
<gene>
    <name evidence="2" type="ORF">DERYTH_LOCUS8847</name>
</gene>
<dbReference type="AlphaFoldDB" id="A0A9N9D718"/>
<proteinExistence type="predicted"/>
<evidence type="ECO:0000256" key="1">
    <source>
        <dbReference type="SAM" id="MobiDB-lite"/>
    </source>
</evidence>